<sequence>MLTYNDIYKNMLKNNILIEERLQVLMGAASLTKAASLTEASFLTGPKKSQEINIRTFADVESFEETGKIEIDNEGIDQIEEINKVDETGEISDNAEDKIKETRADEI</sequence>
<evidence type="ECO:0000256" key="1">
    <source>
        <dbReference type="SAM" id="MobiDB-lite"/>
    </source>
</evidence>
<dbReference type="EMBL" id="CAJVQA010048476">
    <property type="protein sequence ID" value="CAG8819854.1"/>
    <property type="molecule type" value="Genomic_DNA"/>
</dbReference>
<reference evidence="2" key="1">
    <citation type="submission" date="2021-06" db="EMBL/GenBank/DDBJ databases">
        <authorList>
            <person name="Kallberg Y."/>
            <person name="Tangrot J."/>
            <person name="Rosling A."/>
        </authorList>
    </citation>
    <scope>NUCLEOTIDE SEQUENCE</scope>
    <source>
        <strain evidence="2">FL966</strain>
    </source>
</reference>
<accession>A0A9N9PIJ2</accession>
<feature type="non-terminal residue" evidence="2">
    <location>
        <position position="107"/>
    </location>
</feature>
<comment type="caution">
    <text evidence="2">The sequence shown here is derived from an EMBL/GenBank/DDBJ whole genome shotgun (WGS) entry which is preliminary data.</text>
</comment>
<dbReference type="AlphaFoldDB" id="A0A9N9PIJ2"/>
<gene>
    <name evidence="2" type="ORF">CPELLU_LOCUS19585</name>
</gene>
<proteinExistence type="predicted"/>
<name>A0A9N9PIJ2_9GLOM</name>
<feature type="compositionally biased region" description="Basic and acidic residues" evidence="1">
    <location>
        <begin position="95"/>
        <end position="107"/>
    </location>
</feature>
<keyword evidence="3" id="KW-1185">Reference proteome</keyword>
<feature type="non-terminal residue" evidence="2">
    <location>
        <position position="1"/>
    </location>
</feature>
<feature type="region of interest" description="Disordered" evidence="1">
    <location>
        <begin position="82"/>
        <end position="107"/>
    </location>
</feature>
<organism evidence="2 3">
    <name type="scientific">Cetraspora pellucida</name>
    <dbReference type="NCBI Taxonomy" id="1433469"/>
    <lineage>
        <taxon>Eukaryota</taxon>
        <taxon>Fungi</taxon>
        <taxon>Fungi incertae sedis</taxon>
        <taxon>Mucoromycota</taxon>
        <taxon>Glomeromycotina</taxon>
        <taxon>Glomeromycetes</taxon>
        <taxon>Diversisporales</taxon>
        <taxon>Gigasporaceae</taxon>
        <taxon>Cetraspora</taxon>
    </lineage>
</organism>
<evidence type="ECO:0000313" key="2">
    <source>
        <dbReference type="EMBL" id="CAG8819854.1"/>
    </source>
</evidence>
<protein>
    <submittedName>
        <fullName evidence="2">17474_t:CDS:1</fullName>
    </submittedName>
</protein>
<evidence type="ECO:0000313" key="3">
    <source>
        <dbReference type="Proteomes" id="UP000789759"/>
    </source>
</evidence>
<dbReference type="Proteomes" id="UP000789759">
    <property type="component" value="Unassembled WGS sequence"/>
</dbReference>